<dbReference type="SUPFAM" id="SSF52091">
    <property type="entry name" value="SpoIIaa-like"/>
    <property type="match status" value="1"/>
</dbReference>
<dbReference type="InterPro" id="IPR036513">
    <property type="entry name" value="STAS_dom_sf"/>
</dbReference>
<evidence type="ECO:0000259" key="1">
    <source>
        <dbReference type="PROSITE" id="PS50801"/>
    </source>
</evidence>
<dbReference type="InterPro" id="IPR058548">
    <property type="entry name" value="MlaB-like_STAS"/>
</dbReference>
<keyword evidence="3" id="KW-1185">Reference proteome</keyword>
<dbReference type="Gene3D" id="3.30.750.24">
    <property type="entry name" value="STAS domain"/>
    <property type="match status" value="1"/>
</dbReference>
<sequence length="112" mass="11736">MSRLLDSRGISLEAGPEGLVVTGEVDFGVATELAEAGSAWLKEQPAGARVTLDLCGVEQVSSAALTVLLEWTRCARAAGVKIRSVRLSAPLARLTRVAGLDTMLPIDDASCR</sequence>
<comment type="caution">
    <text evidence="2">The sequence shown here is derived from an EMBL/GenBank/DDBJ whole genome shotgun (WGS) entry which is preliminary data.</text>
</comment>
<dbReference type="AlphaFoldDB" id="A0A2N7U8W6"/>
<feature type="domain" description="STAS" evidence="1">
    <location>
        <begin position="19"/>
        <end position="112"/>
    </location>
</feature>
<reference evidence="2 3" key="1">
    <citation type="submission" date="2018-01" db="EMBL/GenBank/DDBJ databases">
        <title>Halomonas endophytica sp. nov., isolated from storage liquid in the stems of Populus euphratica.</title>
        <authorList>
            <person name="Chen C."/>
        </authorList>
    </citation>
    <scope>NUCLEOTIDE SEQUENCE [LARGE SCALE GENOMIC DNA]</scope>
    <source>
        <strain evidence="2 3">MC28</strain>
    </source>
</reference>
<dbReference type="OrthoDB" id="6174465at2"/>
<gene>
    <name evidence="2" type="ORF">C1H69_03985</name>
</gene>
<dbReference type="RefSeq" id="WP_102652120.1">
    <property type="nucleotide sequence ID" value="NZ_PNRF01000010.1"/>
</dbReference>
<dbReference type="Proteomes" id="UP000235803">
    <property type="component" value="Unassembled WGS sequence"/>
</dbReference>
<protein>
    <submittedName>
        <fullName evidence="2">Anti-sigma factor antagonist</fullName>
    </submittedName>
</protein>
<dbReference type="EMBL" id="PNRF01000010">
    <property type="protein sequence ID" value="PMR76870.1"/>
    <property type="molecule type" value="Genomic_DNA"/>
</dbReference>
<accession>A0A2N7U8W6</accession>
<name>A0A2N7U8W6_9GAMM</name>
<organism evidence="2 3">
    <name type="scientific">Billgrantia endophytica</name>
    <dbReference type="NCBI Taxonomy" id="2033802"/>
    <lineage>
        <taxon>Bacteria</taxon>
        <taxon>Pseudomonadati</taxon>
        <taxon>Pseudomonadota</taxon>
        <taxon>Gammaproteobacteria</taxon>
        <taxon>Oceanospirillales</taxon>
        <taxon>Halomonadaceae</taxon>
        <taxon>Billgrantia</taxon>
    </lineage>
</organism>
<dbReference type="CDD" id="cd07043">
    <property type="entry name" value="STAS_anti-anti-sigma_factors"/>
    <property type="match status" value="1"/>
</dbReference>
<dbReference type="PROSITE" id="PS50801">
    <property type="entry name" value="STAS"/>
    <property type="match status" value="1"/>
</dbReference>
<dbReference type="Pfam" id="PF13466">
    <property type="entry name" value="STAS_2"/>
    <property type="match status" value="1"/>
</dbReference>
<evidence type="ECO:0000313" key="3">
    <source>
        <dbReference type="Proteomes" id="UP000235803"/>
    </source>
</evidence>
<proteinExistence type="predicted"/>
<dbReference type="InterPro" id="IPR002645">
    <property type="entry name" value="STAS_dom"/>
</dbReference>
<evidence type="ECO:0000313" key="2">
    <source>
        <dbReference type="EMBL" id="PMR76870.1"/>
    </source>
</evidence>